<dbReference type="EnsemblPlants" id="MELO3C031152.2.1">
    <property type="protein sequence ID" value="MELO3C031152.2.1"/>
    <property type="gene ID" value="MELO3C031152.2"/>
</dbReference>
<dbReference type="AlphaFoldDB" id="A0A9I9EB57"/>
<evidence type="ECO:0000313" key="1">
    <source>
        <dbReference type="EnsemblPlants" id="MELO3C031152.2.1"/>
    </source>
</evidence>
<organism evidence="1">
    <name type="scientific">Cucumis melo</name>
    <name type="common">Muskmelon</name>
    <dbReference type="NCBI Taxonomy" id="3656"/>
    <lineage>
        <taxon>Eukaryota</taxon>
        <taxon>Viridiplantae</taxon>
        <taxon>Streptophyta</taxon>
        <taxon>Embryophyta</taxon>
        <taxon>Tracheophyta</taxon>
        <taxon>Spermatophyta</taxon>
        <taxon>Magnoliopsida</taxon>
        <taxon>eudicotyledons</taxon>
        <taxon>Gunneridae</taxon>
        <taxon>Pentapetalae</taxon>
        <taxon>rosids</taxon>
        <taxon>fabids</taxon>
        <taxon>Cucurbitales</taxon>
        <taxon>Cucurbitaceae</taxon>
        <taxon>Benincaseae</taxon>
        <taxon>Cucumis</taxon>
    </lineage>
</organism>
<reference evidence="1" key="1">
    <citation type="submission" date="2023-03" db="UniProtKB">
        <authorList>
            <consortium name="EnsemblPlants"/>
        </authorList>
    </citation>
    <scope>IDENTIFICATION</scope>
</reference>
<sequence length="102" mass="11824">VFRIDGTTQFKAKSVYPNKSHLGHIDLLGYKDSVMISMYLHNYDSSCRNKIWEREKRNDEYGNDKSFKVMESGEEIISSDVKMSTSNDENFCSTKCHAILEM</sequence>
<proteinExistence type="predicted"/>
<accession>A0A9I9EB57</accession>
<dbReference type="Gramene" id="MELO3C031152.2.1">
    <property type="protein sequence ID" value="MELO3C031152.2.1"/>
    <property type="gene ID" value="MELO3C031152.2"/>
</dbReference>
<name>A0A9I9EB57_CUCME</name>
<protein>
    <submittedName>
        <fullName evidence="1">Uncharacterized protein</fullName>
    </submittedName>
</protein>